<keyword evidence="3" id="KW-1185">Reference proteome</keyword>
<organism evidence="2 3">
    <name type="scientific">Candidatus Synechococcus spongiarum</name>
    <dbReference type="NCBI Taxonomy" id="431041"/>
    <lineage>
        <taxon>Bacteria</taxon>
        <taxon>Bacillati</taxon>
        <taxon>Cyanobacteriota</taxon>
        <taxon>Cyanophyceae</taxon>
        <taxon>Synechococcales</taxon>
        <taxon>Synechococcaceae</taxon>
        <taxon>Synechococcus</taxon>
    </lineage>
</organism>
<reference evidence="3" key="1">
    <citation type="submission" date="2016-02" db="EMBL/GenBank/DDBJ databases">
        <authorList>
            <person name="liu f."/>
        </authorList>
    </citation>
    <scope>NUCLEOTIDE SEQUENCE [LARGE SCALE GENOMIC DNA]</scope>
</reference>
<dbReference type="RefSeq" id="WP_102135478.1">
    <property type="nucleotide sequence ID" value="NZ_FITM01000105.1"/>
</dbReference>
<dbReference type="EMBL" id="FITM01000105">
    <property type="protein sequence ID" value="SAY38967.1"/>
    <property type="molecule type" value="Genomic_DNA"/>
</dbReference>
<protein>
    <submittedName>
        <fullName evidence="2">Uncharacterized protein</fullName>
    </submittedName>
</protein>
<feature type="compositionally biased region" description="Low complexity" evidence="1">
    <location>
        <begin position="40"/>
        <end position="50"/>
    </location>
</feature>
<evidence type="ECO:0000256" key="1">
    <source>
        <dbReference type="SAM" id="MobiDB-lite"/>
    </source>
</evidence>
<feature type="compositionally biased region" description="Basic residues" evidence="1">
    <location>
        <begin position="17"/>
        <end position="26"/>
    </location>
</feature>
<accession>A0A165AFY7</accession>
<evidence type="ECO:0000313" key="3">
    <source>
        <dbReference type="Proteomes" id="UP000182631"/>
    </source>
</evidence>
<name>A0A165AFY7_9SYNE</name>
<gene>
    <name evidence="2" type="ORF">FLM9_988</name>
</gene>
<dbReference type="AlphaFoldDB" id="A0A165AFY7"/>
<evidence type="ECO:0000313" key="2">
    <source>
        <dbReference type="EMBL" id="SAY38967.1"/>
    </source>
</evidence>
<feature type="region of interest" description="Disordered" evidence="1">
    <location>
        <begin position="1"/>
        <end position="50"/>
    </location>
</feature>
<dbReference type="Proteomes" id="UP000182631">
    <property type="component" value="Unassembled WGS sequence"/>
</dbReference>
<sequence>MAKRRNLKKEKQERNRSYARRFKKRGGHDGRGEGAGNGVTGTANNGGAAD</sequence>
<proteinExistence type="predicted"/>